<dbReference type="CDD" id="cd02846">
    <property type="entry name" value="PAZ_argonaute_like"/>
    <property type="match status" value="1"/>
</dbReference>
<dbReference type="InterPro" id="IPR003100">
    <property type="entry name" value="PAZ_dom"/>
</dbReference>
<sequence>MAQQLTIAQRPDFGTQGARLPIHANVYEITSFGKDTIHHYDFKIDPEVPADLGRQVFGALENRQRHKAFKGSFPVFDGKFNVFSPVRLALQNNTGSFEVYLPRDEKRRQEAPQGKGPKPFKVTISHAVEINLALLHEFIAGRTGSSPPVQMAINALDIAFHHLPASQYPSAKNSFYTSAEKRPLSGGIEVWSGLFQSVRPSLGRLVLNVDVSSTAFYAAGPLLDSAAKFMNLRSPSQLTSLREADWRKLHKWAKGLPITVSHRSDGRTFKVKGITSRGADRTMFKLRQDDNTEIDMSVANYFTKNLNVRLNYPELPCVELKRGVMLPLEICQVASGHRYRRKLDENQTAEMIKFTCVKPSDRFNRIRKNAEQLLRFEANPYLKAFGIKVGRELLTVAGRVLPPPTVIYGATSREPTIRPRDGSWNMRDKRLVMGADLPSYGILVLDRQSEQNSRMVLDFMQQFNNNLRNMGIRVPSGRPQIEFGHPMQDMGSNLRKAWDSGRKAFGALPKIIYVVLGSTAAVIYGEVKRISDTQMGAPTQCMQIKHLRRPNIQYMANVALKVNVKLGGVNSYLEPRDTPFLAREPTMVIGADVTHPGPGNTTDPSIAAVICSMDSRMTKFKSQVSPLPPRTEIIANLEGTMAQMFQAFRNQTTQLPRRILFYRDGVSESQFQTVLTHELGAIKKAAASFYKNSVPVTFVTCQKRHHIRFMPAQANRADRSGNCPAGTVVDRDITHPKEFDFFLQAHGGLQGTSRPTHYTVLHDENKFTADSLQVLTNQMCYLFPRCTRSVSLCPPAYFADLLAFRARYHRHGRVESTDDDAGSTISTAAQNQPTALVSVVDRLTSTLYFM</sequence>
<dbReference type="SMART" id="SM01163">
    <property type="entry name" value="DUF1785"/>
    <property type="match status" value="1"/>
</dbReference>
<dbReference type="InterPro" id="IPR014811">
    <property type="entry name" value="ArgoL1"/>
</dbReference>
<dbReference type="Proteomes" id="UP000268162">
    <property type="component" value="Unassembled WGS sequence"/>
</dbReference>
<evidence type="ECO:0000313" key="5">
    <source>
        <dbReference type="Proteomes" id="UP000268162"/>
    </source>
</evidence>
<dbReference type="InterPro" id="IPR012337">
    <property type="entry name" value="RNaseH-like_sf"/>
</dbReference>
<dbReference type="CDD" id="cd04657">
    <property type="entry name" value="Piwi_ago-like"/>
    <property type="match status" value="1"/>
</dbReference>
<dbReference type="Gene3D" id="3.40.50.2300">
    <property type="match status" value="1"/>
</dbReference>
<feature type="domain" description="Piwi" evidence="3">
    <location>
        <begin position="511"/>
        <end position="811"/>
    </location>
</feature>
<dbReference type="AlphaFoldDB" id="A0A4P9ZX65"/>
<dbReference type="SMART" id="SM00949">
    <property type="entry name" value="PAZ"/>
    <property type="match status" value="1"/>
</dbReference>
<dbReference type="Pfam" id="PF16487">
    <property type="entry name" value="ArgoMid"/>
    <property type="match status" value="1"/>
</dbReference>
<dbReference type="STRING" id="215637.A0A4P9ZX65"/>
<accession>A0A4P9ZX65</accession>
<dbReference type="Gene3D" id="3.30.420.10">
    <property type="entry name" value="Ribonuclease H-like superfamily/Ribonuclease H"/>
    <property type="match status" value="1"/>
</dbReference>
<dbReference type="Pfam" id="PF16486">
    <property type="entry name" value="ArgoN"/>
    <property type="match status" value="1"/>
</dbReference>
<dbReference type="PROSITE" id="PS50822">
    <property type="entry name" value="PIWI"/>
    <property type="match status" value="1"/>
</dbReference>
<gene>
    <name evidence="4" type="ORF">BJ085DRAFT_22206</name>
</gene>
<dbReference type="SMART" id="SM00950">
    <property type="entry name" value="Piwi"/>
    <property type="match status" value="1"/>
</dbReference>
<dbReference type="EMBL" id="ML002385">
    <property type="protein sequence ID" value="RKP38266.1"/>
    <property type="molecule type" value="Genomic_DNA"/>
</dbReference>
<dbReference type="InterPro" id="IPR032472">
    <property type="entry name" value="ArgoL2"/>
</dbReference>
<keyword evidence="5" id="KW-1185">Reference proteome</keyword>
<evidence type="ECO:0000259" key="3">
    <source>
        <dbReference type="PROSITE" id="PS50822"/>
    </source>
</evidence>
<comment type="similarity">
    <text evidence="1">Belongs to the argonaute family.</text>
</comment>
<dbReference type="SUPFAM" id="SSF53098">
    <property type="entry name" value="Ribonuclease H-like"/>
    <property type="match status" value="1"/>
</dbReference>
<dbReference type="InterPro" id="IPR036085">
    <property type="entry name" value="PAZ_dom_sf"/>
</dbReference>
<proteinExistence type="inferred from homology"/>
<dbReference type="PROSITE" id="PS50821">
    <property type="entry name" value="PAZ"/>
    <property type="match status" value="1"/>
</dbReference>
<evidence type="ECO:0000259" key="2">
    <source>
        <dbReference type="PROSITE" id="PS50821"/>
    </source>
</evidence>
<dbReference type="Pfam" id="PF16488">
    <property type="entry name" value="ArgoL2"/>
    <property type="match status" value="1"/>
</dbReference>
<organism evidence="4 5">
    <name type="scientific">Dimargaris cristalligena</name>
    <dbReference type="NCBI Taxonomy" id="215637"/>
    <lineage>
        <taxon>Eukaryota</taxon>
        <taxon>Fungi</taxon>
        <taxon>Fungi incertae sedis</taxon>
        <taxon>Zoopagomycota</taxon>
        <taxon>Kickxellomycotina</taxon>
        <taxon>Dimargaritomycetes</taxon>
        <taxon>Dimargaritales</taxon>
        <taxon>Dimargaritaceae</taxon>
        <taxon>Dimargaris</taxon>
    </lineage>
</organism>
<dbReference type="InterPro" id="IPR032473">
    <property type="entry name" value="Argonaute_Mid_dom"/>
</dbReference>
<evidence type="ECO:0000313" key="4">
    <source>
        <dbReference type="EMBL" id="RKP38266.1"/>
    </source>
</evidence>
<dbReference type="SUPFAM" id="SSF101690">
    <property type="entry name" value="PAZ domain"/>
    <property type="match status" value="1"/>
</dbReference>
<dbReference type="GO" id="GO:0003723">
    <property type="term" value="F:RNA binding"/>
    <property type="evidence" value="ECO:0007669"/>
    <property type="project" value="InterPro"/>
</dbReference>
<dbReference type="InterPro" id="IPR003165">
    <property type="entry name" value="Piwi"/>
</dbReference>
<reference evidence="5" key="1">
    <citation type="journal article" date="2018" name="Nat. Microbiol.">
        <title>Leveraging single-cell genomics to expand the fungal tree of life.</title>
        <authorList>
            <person name="Ahrendt S.R."/>
            <person name="Quandt C.A."/>
            <person name="Ciobanu D."/>
            <person name="Clum A."/>
            <person name="Salamov A."/>
            <person name="Andreopoulos B."/>
            <person name="Cheng J.F."/>
            <person name="Woyke T."/>
            <person name="Pelin A."/>
            <person name="Henrissat B."/>
            <person name="Reynolds N.K."/>
            <person name="Benny G.L."/>
            <person name="Smith M.E."/>
            <person name="James T.Y."/>
            <person name="Grigoriev I.V."/>
        </authorList>
    </citation>
    <scope>NUCLEOTIDE SEQUENCE [LARGE SCALE GENOMIC DNA]</scope>
    <source>
        <strain evidence="5">RSA 468</strain>
    </source>
</reference>
<name>A0A4P9ZX65_9FUNG</name>
<dbReference type="Gene3D" id="2.170.260.10">
    <property type="entry name" value="paz domain"/>
    <property type="match status" value="1"/>
</dbReference>
<feature type="domain" description="PAZ" evidence="2">
    <location>
        <begin position="221"/>
        <end position="335"/>
    </location>
</feature>
<evidence type="ECO:0000256" key="1">
    <source>
        <dbReference type="RuleBase" id="RU361178"/>
    </source>
</evidence>
<dbReference type="PANTHER" id="PTHR22891">
    <property type="entry name" value="EUKARYOTIC TRANSLATION INITIATION FACTOR 2C"/>
    <property type="match status" value="1"/>
</dbReference>
<dbReference type="InterPro" id="IPR036397">
    <property type="entry name" value="RNaseH_sf"/>
</dbReference>
<dbReference type="Pfam" id="PF02170">
    <property type="entry name" value="PAZ"/>
    <property type="match status" value="1"/>
</dbReference>
<dbReference type="InterPro" id="IPR032474">
    <property type="entry name" value="Argonaute_N"/>
</dbReference>
<protein>
    <submittedName>
        <fullName evidence="4">Piwi domain-containing protein</fullName>
    </submittedName>
</protein>
<dbReference type="Pfam" id="PF02171">
    <property type="entry name" value="Piwi"/>
    <property type="match status" value="1"/>
</dbReference>
<dbReference type="InterPro" id="IPR045246">
    <property type="entry name" value="Piwi_ago-like"/>
</dbReference>
<dbReference type="Pfam" id="PF08699">
    <property type="entry name" value="ArgoL1"/>
    <property type="match status" value="1"/>
</dbReference>